<dbReference type="InterPro" id="IPR001810">
    <property type="entry name" value="F-box_dom"/>
</dbReference>
<dbReference type="SUPFAM" id="SSF81383">
    <property type="entry name" value="F-box domain"/>
    <property type="match status" value="1"/>
</dbReference>
<dbReference type="AlphaFoldDB" id="A0ABC8XWV1"/>
<protein>
    <recommendedName>
        <fullName evidence="2">F-box domain-containing protein</fullName>
    </recommendedName>
</protein>
<dbReference type="Proteomes" id="UP001497457">
    <property type="component" value="Chromosome 15b"/>
</dbReference>
<dbReference type="PANTHER" id="PTHR34791">
    <property type="entry name" value="OS02G0272100 PROTEIN"/>
    <property type="match status" value="1"/>
</dbReference>
<reference evidence="3 4" key="2">
    <citation type="submission" date="2024-10" db="EMBL/GenBank/DDBJ databases">
        <authorList>
            <person name="Ryan C."/>
        </authorList>
    </citation>
    <scope>NUCLEOTIDE SEQUENCE [LARGE SCALE GENOMIC DNA]</scope>
</reference>
<accession>A0ABC8XWV1</accession>
<feature type="domain" description="F-box" evidence="2">
    <location>
        <begin position="167"/>
        <end position="214"/>
    </location>
</feature>
<dbReference type="EMBL" id="OZ075125">
    <property type="protein sequence ID" value="CAL4932730.1"/>
    <property type="molecule type" value="Genomic_DNA"/>
</dbReference>
<dbReference type="InterPro" id="IPR036047">
    <property type="entry name" value="F-box-like_dom_sf"/>
</dbReference>
<proteinExistence type="predicted"/>
<feature type="region of interest" description="Disordered" evidence="1">
    <location>
        <begin position="310"/>
        <end position="348"/>
    </location>
</feature>
<dbReference type="Gene3D" id="1.20.1280.50">
    <property type="match status" value="1"/>
</dbReference>
<sequence length="348" mass="39198">MATTFFAVPLPTFVDANEWEAADLAGRLGVVAHASFLYAGFVPYGAVPSSSHSPAPLLSRRYYTAPQLVRVDGADVAVLELPEQAIGEVAFRTYLLTSAGHQRCVYQAFLNKAYLAPILSGGVHDAARAVETGAAGAWLWRSLADWACRGPFLELCRWNDLPVTGFLSLPDDSKAEILKRLADGKDLARVECTSSQLRRLVAERDGELWKAMCETRGLLPDEETFLEVISWKERYVNALRPPPTRPWAWASATHRDRFDPPQHEELFVRLRQSLQQQHDELYATRHRVPVEDSSIADEALNPPLREVVARGRQSGRKHRKVPQKDYMNKRHGVGAIHSPSSRYRWKHR</sequence>
<evidence type="ECO:0000256" key="1">
    <source>
        <dbReference type="SAM" id="MobiDB-lite"/>
    </source>
</evidence>
<reference evidence="4" key="1">
    <citation type="submission" date="2024-06" db="EMBL/GenBank/DDBJ databases">
        <authorList>
            <person name="Ryan C."/>
        </authorList>
    </citation>
    <scope>NUCLEOTIDE SEQUENCE [LARGE SCALE GENOMIC DNA]</scope>
</reference>
<name>A0ABC8XWV1_9POAL</name>
<evidence type="ECO:0000313" key="3">
    <source>
        <dbReference type="EMBL" id="CAL4932730.1"/>
    </source>
</evidence>
<dbReference type="Pfam" id="PF12937">
    <property type="entry name" value="F-box-like"/>
    <property type="match status" value="1"/>
</dbReference>
<keyword evidence="4" id="KW-1185">Reference proteome</keyword>
<gene>
    <name evidence="3" type="ORF">URODEC1_LOCUS27777</name>
</gene>
<organism evidence="3 4">
    <name type="scientific">Urochloa decumbens</name>
    <dbReference type="NCBI Taxonomy" id="240449"/>
    <lineage>
        <taxon>Eukaryota</taxon>
        <taxon>Viridiplantae</taxon>
        <taxon>Streptophyta</taxon>
        <taxon>Embryophyta</taxon>
        <taxon>Tracheophyta</taxon>
        <taxon>Spermatophyta</taxon>
        <taxon>Magnoliopsida</taxon>
        <taxon>Liliopsida</taxon>
        <taxon>Poales</taxon>
        <taxon>Poaceae</taxon>
        <taxon>PACMAD clade</taxon>
        <taxon>Panicoideae</taxon>
        <taxon>Panicodae</taxon>
        <taxon>Paniceae</taxon>
        <taxon>Melinidinae</taxon>
        <taxon>Urochloa</taxon>
    </lineage>
</organism>
<evidence type="ECO:0000259" key="2">
    <source>
        <dbReference type="Pfam" id="PF12937"/>
    </source>
</evidence>
<evidence type="ECO:0000313" key="4">
    <source>
        <dbReference type="Proteomes" id="UP001497457"/>
    </source>
</evidence>
<dbReference type="PANTHER" id="PTHR34791:SF4">
    <property type="entry name" value="F-BOX DOMAIN CONTAINING PROTEIN"/>
    <property type="match status" value="1"/>
</dbReference>